<comment type="similarity">
    <text evidence="1">Belongs to the histone deacetylase family. HD type 1 subfamily.</text>
</comment>
<dbReference type="GO" id="GO:0040029">
    <property type="term" value="P:epigenetic regulation of gene expression"/>
    <property type="evidence" value="ECO:0007669"/>
    <property type="project" value="TreeGrafter"/>
</dbReference>
<dbReference type="InterPro" id="IPR003084">
    <property type="entry name" value="HDAC_I/II"/>
</dbReference>
<dbReference type="AlphaFoldDB" id="A0A4P9X3V8"/>
<dbReference type="Pfam" id="PF00850">
    <property type="entry name" value="Hist_deacetyl"/>
    <property type="match status" value="1"/>
</dbReference>
<accession>A0A4P9X3V8</accession>
<dbReference type="InterPro" id="IPR023801">
    <property type="entry name" value="His_deacetylse_dom"/>
</dbReference>
<feature type="binding site" evidence="7">
    <location>
        <position position="156"/>
    </location>
    <ligand>
        <name>a divalent metal cation</name>
        <dbReference type="ChEBI" id="CHEBI:60240"/>
    </ligand>
</feature>
<feature type="binding site" evidence="7">
    <location>
        <position position="158"/>
    </location>
    <ligand>
        <name>a divalent metal cation</name>
        <dbReference type="ChEBI" id="CHEBI:60240"/>
    </ligand>
</feature>
<dbReference type="EMBL" id="ML014262">
    <property type="protein sequence ID" value="RKO99714.1"/>
    <property type="molecule type" value="Genomic_DNA"/>
</dbReference>
<keyword evidence="3" id="KW-0378">Hydrolase</keyword>
<dbReference type="GO" id="GO:0141221">
    <property type="term" value="F:histone deacetylase activity, hydrolytic mechanism"/>
    <property type="evidence" value="ECO:0007669"/>
    <property type="project" value="UniProtKB-EC"/>
</dbReference>
<dbReference type="STRING" id="1555241.A0A4P9X3V8"/>
<evidence type="ECO:0000256" key="6">
    <source>
        <dbReference type="PIRSR" id="PIRSR037913-2"/>
    </source>
</evidence>
<dbReference type="InterPro" id="IPR037138">
    <property type="entry name" value="His_deacetylse_dom_sf"/>
</dbReference>
<gene>
    <name evidence="9" type="ORF">CXG81DRAFT_3696</name>
</gene>
<feature type="non-terminal residue" evidence="9">
    <location>
        <position position="298"/>
    </location>
</feature>
<dbReference type="PANTHER" id="PTHR10625">
    <property type="entry name" value="HISTONE DEACETYLASE HDAC1-RELATED"/>
    <property type="match status" value="1"/>
</dbReference>
<evidence type="ECO:0000256" key="5">
    <source>
        <dbReference type="PIRSR" id="PIRSR037913-1"/>
    </source>
</evidence>
<feature type="binding site" evidence="6">
    <location>
        <position position="79"/>
    </location>
    <ligand>
        <name>substrate</name>
    </ligand>
</feature>
<dbReference type="OrthoDB" id="73273at2759"/>
<evidence type="ECO:0000256" key="1">
    <source>
        <dbReference type="ARBA" id="ARBA00006457"/>
    </source>
</evidence>
<dbReference type="PRINTS" id="PR01271">
    <property type="entry name" value="HISDACETLASE"/>
</dbReference>
<evidence type="ECO:0000256" key="7">
    <source>
        <dbReference type="PIRSR" id="PIRSR037913-3"/>
    </source>
</evidence>
<feature type="non-terminal residue" evidence="9">
    <location>
        <position position="1"/>
    </location>
</feature>
<organism evidence="9 10">
    <name type="scientific">Caulochytrium protostelioides</name>
    <dbReference type="NCBI Taxonomy" id="1555241"/>
    <lineage>
        <taxon>Eukaryota</taxon>
        <taxon>Fungi</taxon>
        <taxon>Fungi incertae sedis</taxon>
        <taxon>Chytridiomycota</taxon>
        <taxon>Chytridiomycota incertae sedis</taxon>
        <taxon>Chytridiomycetes</taxon>
        <taxon>Caulochytriales</taxon>
        <taxon>Caulochytriaceae</taxon>
        <taxon>Caulochytrium</taxon>
    </lineage>
</organism>
<keyword evidence="7" id="KW-0479">Metal-binding</keyword>
<dbReference type="PIRSF" id="PIRSF037913">
    <property type="entry name" value="His_deacetylse_1"/>
    <property type="match status" value="1"/>
</dbReference>
<dbReference type="Gene3D" id="3.40.800.20">
    <property type="entry name" value="Histone deacetylase domain"/>
    <property type="match status" value="1"/>
</dbReference>
<feature type="binding site" evidence="7">
    <location>
        <position position="245"/>
    </location>
    <ligand>
        <name>a divalent metal cation</name>
        <dbReference type="ChEBI" id="CHEBI:60240"/>
    </ligand>
</feature>
<dbReference type="PANTHER" id="PTHR10625:SF10">
    <property type="entry name" value="HISTONE DEACETYLASE HDAC1"/>
    <property type="match status" value="1"/>
</dbReference>
<feature type="domain" description="Histone deacetylase" evidence="8">
    <location>
        <begin position="19"/>
        <end position="296"/>
    </location>
</feature>
<evidence type="ECO:0000313" key="9">
    <source>
        <dbReference type="EMBL" id="RKO99714.1"/>
    </source>
</evidence>
<feature type="binding site" evidence="6">
    <location>
        <position position="285"/>
    </location>
    <ligand>
        <name>substrate</name>
    </ligand>
</feature>
<evidence type="ECO:0000259" key="8">
    <source>
        <dbReference type="Pfam" id="PF00850"/>
    </source>
</evidence>
<dbReference type="SUPFAM" id="SSF52768">
    <property type="entry name" value="Arginase/deacetylase"/>
    <property type="match status" value="1"/>
</dbReference>
<evidence type="ECO:0000256" key="4">
    <source>
        <dbReference type="ARBA" id="ARBA00022853"/>
    </source>
</evidence>
<keyword evidence="4" id="KW-0156">Chromatin regulator</keyword>
<dbReference type="InterPro" id="IPR000286">
    <property type="entry name" value="HDACs"/>
</dbReference>
<dbReference type="Proteomes" id="UP000274922">
    <property type="component" value="Unassembled WGS sequence"/>
</dbReference>
<name>A0A4P9X3V8_9FUNG</name>
<reference evidence="10" key="1">
    <citation type="journal article" date="2018" name="Nat. Microbiol.">
        <title>Leveraging single-cell genomics to expand the fungal tree of life.</title>
        <authorList>
            <person name="Ahrendt S.R."/>
            <person name="Quandt C.A."/>
            <person name="Ciobanu D."/>
            <person name="Clum A."/>
            <person name="Salamov A."/>
            <person name="Andreopoulos B."/>
            <person name="Cheng J.F."/>
            <person name="Woyke T."/>
            <person name="Pelin A."/>
            <person name="Henrissat B."/>
            <person name="Reynolds N.K."/>
            <person name="Benny G.L."/>
            <person name="Smith M.E."/>
            <person name="James T.Y."/>
            <person name="Grigoriev I.V."/>
        </authorList>
    </citation>
    <scope>NUCLEOTIDE SEQUENCE [LARGE SCALE GENOMIC DNA]</scope>
    <source>
        <strain evidence="10">ATCC 52028</strain>
    </source>
</reference>
<evidence type="ECO:0000256" key="2">
    <source>
        <dbReference type="ARBA" id="ARBA00012111"/>
    </source>
</evidence>
<proteinExistence type="inferred from homology"/>
<feature type="binding site" evidence="6">
    <location>
        <position position="129"/>
    </location>
    <ligand>
        <name>substrate</name>
    </ligand>
</feature>
<dbReference type="InterPro" id="IPR023696">
    <property type="entry name" value="Ureohydrolase_dom_sf"/>
</dbReference>
<protein>
    <recommendedName>
        <fullName evidence="2">histone deacetylase</fullName>
        <ecNumber evidence="2">3.5.1.98</ecNumber>
    </recommendedName>
</protein>
<sequence>RVGYLFCPELVQAANLLQSNPGRSSYVHSLVHAYGLDRALHILPAIPASDAQLRQFHRDDYVAFTQYRRDVERFNLSNDCPVFAGMEAYVRWVAGSTILAARHLLYSDFDVVINWDGGRHHSKAAEASGFCYVNDIVLGINELLTHHDRVLYVDLDIHHGDGVEAAYRQSDRVMTVSFHRYDGQFFPKTGHTAEHGVGRGAGFALNVPLRSGLRGEALVPFYTTVMDEVLAAFRPGAIVIQCGADGMAGDPLGGKWNLDMISYTKCVMHLVNQNRPALVLGGGGYSRTICARTWTFLT</sequence>
<keyword evidence="10" id="KW-1185">Reference proteome</keyword>
<evidence type="ECO:0000313" key="10">
    <source>
        <dbReference type="Proteomes" id="UP000274922"/>
    </source>
</evidence>
<feature type="active site" description="Proton acceptor" evidence="5">
    <location>
        <position position="121"/>
    </location>
</feature>
<dbReference type="PRINTS" id="PR01270">
    <property type="entry name" value="HDASUPER"/>
</dbReference>
<dbReference type="GO" id="GO:0046872">
    <property type="term" value="F:metal ion binding"/>
    <property type="evidence" value="ECO:0007669"/>
    <property type="project" value="UniProtKB-KW"/>
</dbReference>
<evidence type="ECO:0000256" key="3">
    <source>
        <dbReference type="ARBA" id="ARBA00022801"/>
    </source>
</evidence>
<dbReference type="GO" id="GO:0000118">
    <property type="term" value="C:histone deacetylase complex"/>
    <property type="evidence" value="ECO:0007669"/>
    <property type="project" value="UniProtKB-ARBA"/>
</dbReference>
<dbReference type="EC" id="3.5.1.98" evidence="2"/>